<dbReference type="GO" id="GO:0030247">
    <property type="term" value="F:polysaccharide binding"/>
    <property type="evidence" value="ECO:0007669"/>
    <property type="project" value="InterPro"/>
</dbReference>
<dbReference type="InterPro" id="IPR013695">
    <property type="entry name" value="WAK"/>
</dbReference>
<dbReference type="Pfam" id="PF13947">
    <property type="entry name" value="GUB_WAK_bind"/>
    <property type="match status" value="1"/>
</dbReference>
<name>A0A835D1A5_TETSI</name>
<keyword evidence="4" id="KW-1015">Disulfide bond</keyword>
<gene>
    <name evidence="9" type="ORF">HHK36_031549</name>
</gene>
<dbReference type="PANTHER" id="PTHR33491">
    <property type="entry name" value="OSJNBA0016N04.9 PROTEIN"/>
    <property type="match status" value="1"/>
</dbReference>
<dbReference type="InterPro" id="IPR054722">
    <property type="entry name" value="PolX-like_BBD"/>
</dbReference>
<dbReference type="EMBL" id="JABCRI010000075">
    <property type="protein sequence ID" value="KAF8376783.1"/>
    <property type="molecule type" value="Genomic_DNA"/>
</dbReference>
<keyword evidence="3" id="KW-0732">Signal</keyword>
<feature type="domain" description="Retrovirus-related Pol polyprotein from transposon TNT 1-94-like beta-barrel" evidence="8">
    <location>
        <begin position="36"/>
        <end position="83"/>
    </location>
</feature>
<organism evidence="9 10">
    <name type="scientific">Tetracentron sinense</name>
    <name type="common">Spur-leaf</name>
    <dbReference type="NCBI Taxonomy" id="13715"/>
    <lineage>
        <taxon>Eukaryota</taxon>
        <taxon>Viridiplantae</taxon>
        <taxon>Streptophyta</taxon>
        <taxon>Embryophyta</taxon>
        <taxon>Tracheophyta</taxon>
        <taxon>Spermatophyta</taxon>
        <taxon>Magnoliopsida</taxon>
        <taxon>Trochodendrales</taxon>
        <taxon>Trochodendraceae</taxon>
        <taxon>Tetracentron</taxon>
    </lineage>
</organism>
<dbReference type="Pfam" id="PF08488">
    <property type="entry name" value="WAK"/>
    <property type="match status" value="1"/>
</dbReference>
<dbReference type="GO" id="GO:0004674">
    <property type="term" value="F:protein serine/threonine kinase activity"/>
    <property type="evidence" value="ECO:0007669"/>
    <property type="project" value="InterPro"/>
</dbReference>
<comment type="caution">
    <text evidence="9">The sequence shown here is derived from an EMBL/GenBank/DDBJ whole genome shotgun (WGS) entry which is preliminary data.</text>
</comment>
<feature type="domain" description="Wall-associated receptor kinase" evidence="6">
    <location>
        <begin position="227"/>
        <end position="277"/>
    </location>
</feature>
<evidence type="ECO:0000259" key="6">
    <source>
        <dbReference type="Pfam" id="PF08488"/>
    </source>
</evidence>
<keyword evidence="5" id="KW-0325">Glycoprotein</keyword>
<feature type="domain" description="Wall-associated receptor kinase galacturonan-binding" evidence="7">
    <location>
        <begin position="95"/>
        <end position="154"/>
    </location>
</feature>
<dbReference type="Proteomes" id="UP000655225">
    <property type="component" value="Unassembled WGS sequence"/>
</dbReference>
<keyword evidence="2" id="KW-0808">Transferase</keyword>
<dbReference type="Pfam" id="PF22936">
    <property type="entry name" value="Pol_BBD"/>
    <property type="match status" value="1"/>
</dbReference>
<protein>
    <recommendedName>
        <fullName evidence="11">Wall-associated receptor kinase galacturonan-binding domain-containing protein</fullName>
    </recommendedName>
</protein>
<evidence type="ECO:0000259" key="7">
    <source>
        <dbReference type="Pfam" id="PF13947"/>
    </source>
</evidence>
<evidence type="ECO:0000313" key="9">
    <source>
        <dbReference type="EMBL" id="KAF8376783.1"/>
    </source>
</evidence>
<evidence type="ECO:0000256" key="5">
    <source>
        <dbReference type="ARBA" id="ARBA00023180"/>
    </source>
</evidence>
<evidence type="ECO:0000313" key="10">
    <source>
        <dbReference type="Proteomes" id="UP000655225"/>
    </source>
</evidence>
<reference evidence="9 10" key="1">
    <citation type="submission" date="2020-04" db="EMBL/GenBank/DDBJ databases">
        <title>Plant Genome Project.</title>
        <authorList>
            <person name="Zhang R.-G."/>
        </authorList>
    </citation>
    <scope>NUCLEOTIDE SEQUENCE [LARGE SCALE GENOMIC DNA]</scope>
    <source>
        <strain evidence="9">YNK0</strain>
        <tissue evidence="9">Leaf</tissue>
    </source>
</reference>
<evidence type="ECO:0000256" key="1">
    <source>
        <dbReference type="ARBA" id="ARBA00004479"/>
    </source>
</evidence>
<accession>A0A835D1A5</accession>
<evidence type="ECO:0000256" key="3">
    <source>
        <dbReference type="ARBA" id="ARBA00022729"/>
    </source>
</evidence>
<sequence length="301" mass="33080">MERREIKKPIRPKSHNLEEVVEGQISIVAVEEDEEDSGCSNHMTGNRSCFVDLNEGTHSQVKLGDGKLQNIEGKGVIAVQIKGEAATASQSKPNCPEKCGSIDVPYPFGFGDSGCFLETGFELSCNYSVSPPMLLTGNISILNISLEQGTVTVNTYMAYNCYKSDNLSYYYNHSVGLIDSIFTFSDTRNMFTAIGCDTLAYISDSNTGLLTNVCASLCSSSEDVTPDSSCSGVGCCKTPIPKGQKKLSMSLLSINGHTTTWQFNPCSYAFLADKDWFNFSNIHLFYLPDRMYIHRQCWTGP</sequence>
<comment type="subcellular location">
    <subcellularLocation>
        <location evidence="1">Membrane</location>
        <topology evidence="1">Single-pass type I membrane protein</topology>
    </subcellularLocation>
</comment>
<keyword evidence="10" id="KW-1185">Reference proteome</keyword>
<dbReference type="InterPro" id="IPR025287">
    <property type="entry name" value="WAK_GUB"/>
</dbReference>
<proteinExistence type="predicted"/>
<dbReference type="AlphaFoldDB" id="A0A835D1A5"/>
<evidence type="ECO:0008006" key="11">
    <source>
        <dbReference type="Google" id="ProtNLM"/>
    </source>
</evidence>
<evidence type="ECO:0000256" key="2">
    <source>
        <dbReference type="ARBA" id="ARBA00022679"/>
    </source>
</evidence>
<dbReference type="GO" id="GO:0016020">
    <property type="term" value="C:membrane"/>
    <property type="evidence" value="ECO:0007669"/>
    <property type="project" value="UniProtKB-SubCell"/>
</dbReference>
<dbReference type="OMA" id="QTETCEN"/>
<evidence type="ECO:0000256" key="4">
    <source>
        <dbReference type="ARBA" id="ARBA00023157"/>
    </source>
</evidence>
<evidence type="ECO:0000259" key="8">
    <source>
        <dbReference type="Pfam" id="PF22936"/>
    </source>
</evidence>
<dbReference type="OrthoDB" id="692609at2759"/>